<dbReference type="OMA" id="QQPYLHA"/>
<feature type="region of interest" description="Disordered" evidence="6">
    <location>
        <begin position="152"/>
        <end position="171"/>
    </location>
</feature>
<evidence type="ECO:0000256" key="5">
    <source>
        <dbReference type="PROSITE-ProRule" id="PRU00152"/>
    </source>
</evidence>
<dbReference type="Gene3D" id="1.20.58.900">
    <property type="match status" value="3"/>
</dbReference>
<dbReference type="eggNOG" id="KOG2080">
    <property type="taxonomic scope" value="Eukaryota"/>
</dbReference>
<feature type="domain" description="PLAT" evidence="7">
    <location>
        <begin position="979"/>
        <end position="1087"/>
    </location>
</feature>
<dbReference type="GO" id="GO:0005085">
    <property type="term" value="F:guanyl-nucleotide exchange factor activity"/>
    <property type="evidence" value="ECO:0007669"/>
    <property type="project" value="InterPro"/>
</dbReference>
<dbReference type="Proteomes" id="UP000014500">
    <property type="component" value="Unassembled WGS sequence"/>
</dbReference>
<feature type="domain" description="RUN" evidence="9">
    <location>
        <begin position="796"/>
        <end position="974"/>
    </location>
</feature>
<sequence>MTSRSSTCQRFVDYFIVCGLDLNSGLEPDRISGLQIEGFICFCVLYCTVDNLQSSPLERSYKSKVLAHFPENVRYNPFDSEAVNMLCLPKGLQFRTQKNVLEPHYHSFIITREDGTRNYGCAYIFYERVTSKKICAAMQTLQSMHLAELSGGGAIDQPDPGGGSNTRSLPRSFKLSAHNSPTASSFYDVSRDTLLVTKAIAVITQLPYVYSFHKFLSGLHRTVTATEHPLLPAECYIYNLLYEIPIPFPGQSMVFHCFGQNILSQRPGLNELPLLDYPLRQFFLLLNIENILQLFTCVLLENQILLVSRDYYKLMLVAESVTMLLFPFSWQHVYVPILPASLLHFLDAPVPFIMGLHHDGEEKFSLQVPGEANLCYVDIDGPSVALPEDLPQFPHRLEFQQELQELLVKSNIHAPQRPSQNDRNLNESAPHSYSRFGSIPRRRKTSWTIERQSDFSPRQFPYGNDWKEIVERSPAVQQLAAIAKRTGVIKSLDDLERPSRMDGEGNVRSPGKESDERKYLNDLKFNNAVREIFLNRFTHMFSAYEHFVIFPDQDVGMEQWLNCRESVQNFDKATFLSDQPGPHLPFLSRFIETQMFVSLIDNKILSQWEDTDLYLKLFDARVKVLRTRYGDSLVRTPSYEPCTTIKETQMLINKRSSAIDLTSPNPQHFDPPIQSVHRPGFFPQLDADCLNKKPSTNRGPKVSVRSRCKELLRQQMEFAAIRHEDSKDKYMQDVRAKALWQPKLSEMTTAAITQTNWNFVEQLLKECKSKTKRMLVEKMGQEAVELGHCDINITGVEENTLIASLCDLLERIWSHGLQNKQGKSALWSHLLSYQEIEECNDMRKPISANFLTPDLSTVALDANLPQKGKKKTPAKVADIPTIIPLPISLIFDMRNVQAMTEIKTEIGYARAWLRLSLEKKVLSKHLKVLLANHELLKSCYKRYAFLRCDDEKEQFLYHILTLNAVDYHCFTNAYLSTVIPYRVVIFPSRKFSASTTSANAWVCLSGTHGETGAIDVPKQSLELIFQYKNLGVLTTLRIGHDNSGMTPKWMVEHVLVRNEVTGHTYKFPCGRWLAKGIDDGSTERLLVGELVPASTDNEELMETCRTPPRCRSPNLPRRSTEQIRPSELELQQLLADAVNNIVKHYYKPERERGSLTILLCGEMGLVYCLEQIFLYGFKSARLFGRHLYLWDFFVRVQGYFETVLQDESDRSTKDEEQIAVMTTYCSLVEKINVASHTVGKDGKFQVFICLATREHLLHRMILHVASTPITQQMYEDYSFLRDQNLITFLLQILDSLSEFPFVLESSLTKGISN</sequence>
<evidence type="ECO:0000256" key="2">
    <source>
        <dbReference type="ARBA" id="ARBA00006664"/>
    </source>
</evidence>
<accession>T1IME6</accession>
<dbReference type="PANTHER" id="PTHR46070:SF1">
    <property type="entry name" value="PINSTRIPE, ISOFORM A"/>
    <property type="match status" value="1"/>
</dbReference>
<dbReference type="InterPro" id="IPR001194">
    <property type="entry name" value="cDENN_dom"/>
</dbReference>
<dbReference type="SMART" id="SM00799">
    <property type="entry name" value="DENN"/>
    <property type="match status" value="1"/>
</dbReference>
<dbReference type="SUPFAM" id="SSF140741">
    <property type="entry name" value="RUN domain-like"/>
    <property type="match status" value="2"/>
</dbReference>
<evidence type="ECO:0000256" key="4">
    <source>
        <dbReference type="ARBA" id="ARBA00023136"/>
    </source>
</evidence>
<dbReference type="CDD" id="cd01757">
    <property type="entry name" value="PLAT_RAB6IP1"/>
    <property type="match status" value="1"/>
</dbReference>
<feature type="domain" description="RUN" evidence="9">
    <location>
        <begin position="1156"/>
        <end position="1308"/>
    </location>
</feature>
<evidence type="ECO:0000256" key="3">
    <source>
        <dbReference type="ARBA" id="ARBA00022737"/>
    </source>
</evidence>
<dbReference type="InterPro" id="IPR043153">
    <property type="entry name" value="DENN_C"/>
</dbReference>
<dbReference type="InterPro" id="IPR001024">
    <property type="entry name" value="PLAT/LH2_dom"/>
</dbReference>
<dbReference type="PROSITE" id="PS50095">
    <property type="entry name" value="PLAT"/>
    <property type="match status" value="1"/>
</dbReference>
<dbReference type="InterPro" id="IPR005113">
    <property type="entry name" value="uDENN_dom"/>
</dbReference>
<dbReference type="Pfam" id="PF01477">
    <property type="entry name" value="PLAT"/>
    <property type="match status" value="1"/>
</dbReference>
<keyword evidence="3" id="KW-0677">Repeat</keyword>
<dbReference type="InterPro" id="IPR005112">
    <property type="entry name" value="dDENN_dom"/>
</dbReference>
<dbReference type="CDD" id="cd17678">
    <property type="entry name" value="RUN2_DENND5"/>
    <property type="match status" value="1"/>
</dbReference>
<dbReference type="PROSITE" id="PS50826">
    <property type="entry name" value="RUN"/>
    <property type="match status" value="2"/>
</dbReference>
<dbReference type="CDD" id="cd17677">
    <property type="entry name" value="RUN1_DENND5"/>
    <property type="match status" value="1"/>
</dbReference>
<dbReference type="SUPFAM" id="SSF49723">
    <property type="entry name" value="Lipase/lipooxygenase domain (PLAT/LH2 domain)"/>
    <property type="match status" value="1"/>
</dbReference>
<organism evidence="10 11">
    <name type="scientific">Strigamia maritima</name>
    <name type="common">European centipede</name>
    <name type="synonym">Geophilus maritimus</name>
    <dbReference type="NCBI Taxonomy" id="126957"/>
    <lineage>
        <taxon>Eukaryota</taxon>
        <taxon>Metazoa</taxon>
        <taxon>Ecdysozoa</taxon>
        <taxon>Arthropoda</taxon>
        <taxon>Myriapoda</taxon>
        <taxon>Chilopoda</taxon>
        <taxon>Pleurostigmophora</taxon>
        <taxon>Geophilomorpha</taxon>
        <taxon>Linotaeniidae</taxon>
        <taxon>Strigamia</taxon>
    </lineage>
</organism>
<evidence type="ECO:0000259" key="9">
    <source>
        <dbReference type="PROSITE" id="PS50826"/>
    </source>
</evidence>
<evidence type="ECO:0000256" key="1">
    <source>
        <dbReference type="ARBA" id="ARBA00004370"/>
    </source>
</evidence>
<evidence type="ECO:0000259" key="8">
    <source>
        <dbReference type="PROSITE" id="PS50211"/>
    </source>
</evidence>
<name>T1IME6_STRMM</name>
<dbReference type="Gene3D" id="3.40.50.11500">
    <property type="match status" value="1"/>
</dbReference>
<dbReference type="Pfam" id="PF03455">
    <property type="entry name" value="dDENN"/>
    <property type="match status" value="1"/>
</dbReference>
<comment type="subcellular location">
    <subcellularLocation>
        <location evidence="1">Membrane</location>
    </subcellularLocation>
</comment>
<dbReference type="SMART" id="SM00800">
    <property type="entry name" value="uDENN"/>
    <property type="match status" value="1"/>
</dbReference>
<dbReference type="EnsemblMetazoa" id="SMAR002149-RA">
    <property type="protein sequence ID" value="SMAR002149-PA"/>
    <property type="gene ID" value="SMAR002149"/>
</dbReference>
<dbReference type="SMART" id="SM00801">
    <property type="entry name" value="dDENN"/>
    <property type="match status" value="1"/>
</dbReference>
<reference evidence="11" key="1">
    <citation type="submission" date="2011-05" db="EMBL/GenBank/DDBJ databases">
        <authorList>
            <person name="Richards S.R."/>
            <person name="Qu J."/>
            <person name="Jiang H."/>
            <person name="Jhangiani S.N."/>
            <person name="Agravi P."/>
            <person name="Goodspeed R."/>
            <person name="Gross S."/>
            <person name="Mandapat C."/>
            <person name="Jackson L."/>
            <person name="Mathew T."/>
            <person name="Pu L."/>
            <person name="Thornton R."/>
            <person name="Saada N."/>
            <person name="Wilczek-Boney K.B."/>
            <person name="Lee S."/>
            <person name="Kovar C."/>
            <person name="Wu Y."/>
            <person name="Scherer S.E."/>
            <person name="Worley K.C."/>
            <person name="Muzny D.M."/>
            <person name="Gibbs R."/>
        </authorList>
    </citation>
    <scope>NUCLEOTIDE SEQUENCE</scope>
    <source>
        <strain evidence="11">Brora</strain>
    </source>
</reference>
<dbReference type="PANTHER" id="PTHR46070">
    <property type="entry name" value="PINSTRIPE, ISOFORM A"/>
    <property type="match status" value="1"/>
</dbReference>
<dbReference type="PROSITE" id="PS50211">
    <property type="entry name" value="DENN"/>
    <property type="match status" value="1"/>
</dbReference>
<comment type="caution">
    <text evidence="5">Lacks conserved residue(s) required for the propagation of feature annotation.</text>
</comment>
<feature type="compositionally biased region" description="Gly residues" evidence="6">
    <location>
        <begin position="152"/>
        <end position="164"/>
    </location>
</feature>
<feature type="compositionally biased region" description="Polar residues" evidence="6">
    <location>
        <begin position="417"/>
        <end position="431"/>
    </location>
</feature>
<dbReference type="InterPro" id="IPR037213">
    <property type="entry name" value="Run_dom_sf"/>
</dbReference>
<dbReference type="InterPro" id="IPR047277">
    <property type="entry name" value="PLAT_RAB6IP1"/>
</dbReference>
<keyword evidence="11" id="KW-1185">Reference proteome</keyword>
<dbReference type="GO" id="GO:0016020">
    <property type="term" value="C:membrane"/>
    <property type="evidence" value="ECO:0007669"/>
    <property type="project" value="UniProtKB-SubCell"/>
</dbReference>
<reference evidence="10" key="2">
    <citation type="submission" date="2015-02" db="UniProtKB">
        <authorList>
            <consortium name="EnsemblMetazoa"/>
        </authorList>
    </citation>
    <scope>IDENTIFICATION</scope>
</reference>
<dbReference type="Gene3D" id="3.30.450.200">
    <property type="match status" value="1"/>
</dbReference>
<dbReference type="InterPro" id="IPR004012">
    <property type="entry name" value="Run_dom"/>
</dbReference>
<dbReference type="HOGENOM" id="CLU_004201_2_0_1"/>
<dbReference type="FunFam" id="1.20.58.900:FF:000007">
    <property type="entry name" value="DENN domain-containing protein 5B"/>
    <property type="match status" value="1"/>
</dbReference>
<evidence type="ECO:0000313" key="11">
    <source>
        <dbReference type="Proteomes" id="UP000014500"/>
    </source>
</evidence>
<dbReference type="Pfam" id="PF03456">
    <property type="entry name" value="uDENN"/>
    <property type="match status" value="1"/>
</dbReference>
<dbReference type="Gene3D" id="2.60.60.20">
    <property type="entry name" value="PLAT/LH2 domain"/>
    <property type="match status" value="1"/>
</dbReference>
<dbReference type="EMBL" id="JH431040">
    <property type="status" value="NOT_ANNOTATED_CDS"/>
    <property type="molecule type" value="Genomic_DNA"/>
</dbReference>
<dbReference type="Pfam" id="PF02759">
    <property type="entry name" value="RUN"/>
    <property type="match status" value="2"/>
</dbReference>
<dbReference type="InterPro" id="IPR036392">
    <property type="entry name" value="PLAT/LH2_dom_sf"/>
</dbReference>
<proteinExistence type="inferred from homology"/>
<protein>
    <recommendedName>
        <fullName evidence="12">DENN domain-containing protein 5B</fullName>
    </recommendedName>
</protein>
<comment type="similarity">
    <text evidence="2">Belongs to the RAB6IP1 family.</text>
</comment>
<dbReference type="SMART" id="SM00593">
    <property type="entry name" value="RUN"/>
    <property type="match status" value="2"/>
</dbReference>
<evidence type="ECO:0000259" key="7">
    <source>
        <dbReference type="PROSITE" id="PS50095"/>
    </source>
</evidence>
<dbReference type="InterPro" id="IPR037516">
    <property type="entry name" value="Tripartite_DENN"/>
</dbReference>
<dbReference type="InterPro" id="IPR047278">
    <property type="entry name" value="DEN5A/B"/>
</dbReference>
<dbReference type="PhylomeDB" id="T1IME6"/>
<dbReference type="STRING" id="126957.T1IME6"/>
<feature type="region of interest" description="Disordered" evidence="6">
    <location>
        <begin position="496"/>
        <end position="515"/>
    </location>
</feature>
<feature type="domain" description="UDENN" evidence="8">
    <location>
        <begin position="45"/>
        <end position="610"/>
    </location>
</feature>
<evidence type="ECO:0008006" key="12">
    <source>
        <dbReference type="Google" id="ProtNLM"/>
    </source>
</evidence>
<evidence type="ECO:0000313" key="10">
    <source>
        <dbReference type="EnsemblMetazoa" id="SMAR002149-PA"/>
    </source>
</evidence>
<dbReference type="Pfam" id="PF02141">
    <property type="entry name" value="DENN"/>
    <property type="match status" value="1"/>
</dbReference>
<dbReference type="GO" id="GO:0031267">
    <property type="term" value="F:small GTPase binding"/>
    <property type="evidence" value="ECO:0007669"/>
    <property type="project" value="InterPro"/>
</dbReference>
<keyword evidence="4" id="KW-0472">Membrane</keyword>
<feature type="region of interest" description="Disordered" evidence="6">
    <location>
        <begin position="413"/>
        <end position="437"/>
    </location>
</feature>
<evidence type="ECO:0000256" key="6">
    <source>
        <dbReference type="SAM" id="MobiDB-lite"/>
    </source>
</evidence>